<feature type="region of interest" description="Disordered" evidence="1">
    <location>
        <begin position="605"/>
        <end position="833"/>
    </location>
</feature>
<gene>
    <name evidence="2" type="ORF">B0A48_05659</name>
</gene>
<sequence length="833" mass="89202">MVRTRHSLPSASIAKAPSPILTNLTPKAAKALKKLQIHAKDALIGDKKPASNDATTTGTGTRTYHYRGAVYEIDESTDQAWIEEQPKRYLKGNDDIDAQAGAEGDDDEDMPPTKKVKRTSTAGKKRKRVSEPEEPINTSKVYNFTDVGGREERPILGRLPSWVPETNKERRERLAADKAAGRKRPRHEVLEEIATRGVKIPRVPEKFPTFAEIRAKQQRRETLEERAAVVKIATQTLLVRRKYHEYQKAAALNAQIREEKELPPIEYKDFPGFSEADAQILATVDELLKAHDGVIVEAADPVAILARTSKSVTPIQVTEDDQDEIQIDQNATKTDHKAPKSLPGLPYFDDDDVTAGAEVEVDDSIPISTPQAAASSPAVPTPEIARNILVAMSQSDMTPPQAYKATDYASLYASGSNSPVAPSSRQSTIVSAPLPPARQPIATSVESDPTVTTSPASAGSPEPELAAASFSTSPIAPLTGHNAVPLRAIHSPTPQPPPVLRGVNAIPLGASTLDQANQQSPDPQNFAQLPPNSTLPAISKAGHELRWTISRRNSGDDGAEVDGWEVFVGRLEGESNDQKRRRVKRELGVVEAWGKKTGEQIVKIGGAQGGPQRGRESMGGSCRRESLVGSSVGARPGSANDRSSISRDSLVRGSELRGNAFVAQGRHGGGIRPGSSGNEMYAGRPGSAGSSESVYGTPMAGPTNFDHFAGSPPGYAPAPSQFYGSPAPVSGPPSFPAPLQDGVPHPQPYAPPPQQFFGSPAPLPYAPPAQTFGVPPQLFAPAPPQQLYGPPAQQYTPPSQQHYSSSGNGYMSGKGGKRRKSHNERYGVNGVFY</sequence>
<feature type="compositionally biased region" description="Basic residues" evidence="1">
    <location>
        <begin position="114"/>
        <end position="128"/>
    </location>
</feature>
<proteinExistence type="predicted"/>
<accession>A0A1V8TBN0</accession>
<reference evidence="3" key="1">
    <citation type="submission" date="2017-03" db="EMBL/GenBank/DDBJ databases">
        <title>Genomes of endolithic fungi from Antarctica.</title>
        <authorList>
            <person name="Coleine C."/>
            <person name="Masonjones S."/>
            <person name="Stajich J.E."/>
        </authorList>
    </citation>
    <scope>NUCLEOTIDE SEQUENCE [LARGE SCALE GENOMIC DNA]</scope>
    <source>
        <strain evidence="3">CCFEE 5527</strain>
    </source>
</reference>
<feature type="region of interest" description="Disordered" evidence="1">
    <location>
        <begin position="315"/>
        <end position="351"/>
    </location>
</feature>
<dbReference type="Proteomes" id="UP000192596">
    <property type="component" value="Unassembled WGS sequence"/>
</dbReference>
<dbReference type="InParanoid" id="A0A1V8TBN0"/>
<evidence type="ECO:0000313" key="2">
    <source>
        <dbReference type="EMBL" id="OQO08769.1"/>
    </source>
</evidence>
<feature type="region of interest" description="Disordered" evidence="1">
    <location>
        <begin position="414"/>
        <end position="468"/>
    </location>
</feature>
<feature type="compositionally biased region" description="Polar residues" evidence="1">
    <location>
        <begin position="441"/>
        <end position="457"/>
    </location>
</feature>
<comment type="caution">
    <text evidence="2">The sequence shown here is derived from an EMBL/GenBank/DDBJ whole genome shotgun (WGS) entry which is preliminary data.</text>
</comment>
<evidence type="ECO:0000256" key="1">
    <source>
        <dbReference type="SAM" id="MobiDB-lite"/>
    </source>
</evidence>
<dbReference type="STRING" id="1507870.A0A1V8TBN0"/>
<feature type="region of interest" description="Disordered" evidence="1">
    <location>
        <begin position="86"/>
        <end position="137"/>
    </location>
</feature>
<protein>
    <submittedName>
        <fullName evidence="2">Uncharacterized protein</fullName>
    </submittedName>
</protein>
<organism evidence="2 3">
    <name type="scientific">Cryoendolithus antarcticus</name>
    <dbReference type="NCBI Taxonomy" id="1507870"/>
    <lineage>
        <taxon>Eukaryota</taxon>
        <taxon>Fungi</taxon>
        <taxon>Dikarya</taxon>
        <taxon>Ascomycota</taxon>
        <taxon>Pezizomycotina</taxon>
        <taxon>Dothideomycetes</taxon>
        <taxon>Dothideomycetidae</taxon>
        <taxon>Cladosporiales</taxon>
        <taxon>Cladosporiaceae</taxon>
        <taxon>Cryoendolithus</taxon>
    </lineage>
</organism>
<evidence type="ECO:0000313" key="3">
    <source>
        <dbReference type="Proteomes" id="UP000192596"/>
    </source>
</evidence>
<dbReference type="EMBL" id="NAJO01000011">
    <property type="protein sequence ID" value="OQO08769.1"/>
    <property type="molecule type" value="Genomic_DNA"/>
</dbReference>
<feature type="compositionally biased region" description="Polar residues" evidence="1">
    <location>
        <begin position="414"/>
        <end position="430"/>
    </location>
</feature>
<name>A0A1V8TBN0_9PEZI</name>
<feature type="compositionally biased region" description="Polar residues" evidence="1">
    <location>
        <begin position="793"/>
        <end position="809"/>
    </location>
</feature>
<keyword evidence="3" id="KW-1185">Reference proteome</keyword>
<feature type="compositionally biased region" description="Low complexity" evidence="1">
    <location>
        <begin position="709"/>
        <end position="720"/>
    </location>
</feature>
<feature type="compositionally biased region" description="Pro residues" evidence="1">
    <location>
        <begin position="745"/>
        <end position="754"/>
    </location>
</feature>
<dbReference type="AlphaFoldDB" id="A0A1V8TBN0"/>